<dbReference type="GO" id="GO:0000917">
    <property type="term" value="P:division septum assembly"/>
    <property type="evidence" value="ECO:0007669"/>
    <property type="project" value="TreeGrafter"/>
</dbReference>
<dbReference type="Gene3D" id="3.30.1400.10">
    <property type="entry name" value="ZipA, C-terminal FtsZ-binding domain"/>
    <property type="match status" value="1"/>
</dbReference>
<dbReference type="EMBL" id="UOFD01000045">
    <property type="protein sequence ID" value="VAW52300.1"/>
    <property type="molecule type" value="Genomic_DNA"/>
</dbReference>
<name>A0A3B0WIH8_9ZZZZ</name>
<dbReference type="Pfam" id="PF04354">
    <property type="entry name" value="ZipA_C"/>
    <property type="match status" value="1"/>
</dbReference>
<evidence type="ECO:0000256" key="8">
    <source>
        <dbReference type="SAM" id="Phobius"/>
    </source>
</evidence>
<gene>
    <name evidence="10" type="ORF">MNBD_GAMMA06-1258</name>
</gene>
<evidence type="ECO:0000256" key="6">
    <source>
        <dbReference type="ARBA" id="ARBA00023136"/>
    </source>
</evidence>
<evidence type="ECO:0000313" key="10">
    <source>
        <dbReference type="EMBL" id="VAW52300.1"/>
    </source>
</evidence>
<keyword evidence="6 8" id="KW-0472">Membrane</keyword>
<evidence type="ECO:0000256" key="2">
    <source>
        <dbReference type="ARBA" id="ARBA00022519"/>
    </source>
</evidence>
<dbReference type="SMART" id="SM00771">
    <property type="entry name" value="ZipA_C"/>
    <property type="match status" value="1"/>
</dbReference>
<dbReference type="SUPFAM" id="SSF64383">
    <property type="entry name" value="Cell-division protein ZipA, C-terminal domain"/>
    <property type="match status" value="1"/>
</dbReference>
<evidence type="ECO:0000259" key="9">
    <source>
        <dbReference type="SMART" id="SM00771"/>
    </source>
</evidence>
<dbReference type="GO" id="GO:0005886">
    <property type="term" value="C:plasma membrane"/>
    <property type="evidence" value="ECO:0007669"/>
    <property type="project" value="TreeGrafter"/>
</dbReference>
<feature type="transmembrane region" description="Helical" evidence="8">
    <location>
        <begin position="6"/>
        <end position="23"/>
    </location>
</feature>
<keyword evidence="4 8" id="KW-0812">Transmembrane</keyword>
<reference evidence="10" key="1">
    <citation type="submission" date="2018-06" db="EMBL/GenBank/DDBJ databases">
        <authorList>
            <person name="Zhirakovskaya E."/>
        </authorList>
    </citation>
    <scope>NUCLEOTIDE SEQUENCE</scope>
</reference>
<dbReference type="AlphaFoldDB" id="A0A3B0WIH8"/>
<proteinExistence type="predicted"/>
<evidence type="ECO:0000256" key="3">
    <source>
        <dbReference type="ARBA" id="ARBA00022618"/>
    </source>
</evidence>
<dbReference type="InterPro" id="IPR007449">
    <property type="entry name" value="ZipA_FtsZ-bd_C"/>
</dbReference>
<keyword evidence="3" id="KW-0132">Cell division</keyword>
<dbReference type="PANTHER" id="PTHR38685">
    <property type="entry name" value="CELL DIVISION PROTEIN ZIPA"/>
    <property type="match status" value="1"/>
</dbReference>
<organism evidence="10">
    <name type="scientific">hydrothermal vent metagenome</name>
    <dbReference type="NCBI Taxonomy" id="652676"/>
    <lineage>
        <taxon>unclassified sequences</taxon>
        <taxon>metagenomes</taxon>
        <taxon>ecological metagenomes</taxon>
    </lineage>
</organism>
<keyword evidence="7" id="KW-0131">Cell cycle</keyword>
<dbReference type="PANTHER" id="PTHR38685:SF1">
    <property type="entry name" value="CELL DIVISION PROTEIN ZIPA"/>
    <property type="match status" value="1"/>
</dbReference>
<feature type="domain" description="ZipA C-terminal FtsZ-binding" evidence="9">
    <location>
        <begin position="104"/>
        <end position="233"/>
    </location>
</feature>
<protein>
    <recommendedName>
        <fullName evidence="9">ZipA C-terminal FtsZ-binding domain-containing protein</fullName>
    </recommendedName>
</protein>
<dbReference type="GO" id="GO:0032153">
    <property type="term" value="C:cell division site"/>
    <property type="evidence" value="ECO:0007669"/>
    <property type="project" value="TreeGrafter"/>
</dbReference>
<dbReference type="InterPro" id="IPR011919">
    <property type="entry name" value="Cell_div_ZipA"/>
</dbReference>
<keyword evidence="5 8" id="KW-1133">Transmembrane helix</keyword>
<evidence type="ECO:0000256" key="1">
    <source>
        <dbReference type="ARBA" id="ARBA00022475"/>
    </source>
</evidence>
<evidence type="ECO:0000256" key="4">
    <source>
        <dbReference type="ARBA" id="ARBA00022692"/>
    </source>
</evidence>
<keyword evidence="2" id="KW-0997">Cell inner membrane</keyword>
<sequence>MESLRWILLVVGIAFVITIYFFGRYRRQRNHSTMDGLGDDLASNYGNDFPEFSAQNLDDVDEGVGQVRVVTRATSESDEENDFSALNISASDKQQVESSATNAVSDIIVLYILPKPDRFLAGSQINSSAQAMGLIFGEMNVFHYMNDKMDNKRSVFSLANMLEPGSFDAENIHELKTTGLTVFMQVQTGDPLDDLTEMLQRSYQLAGLLDARLCNHKREPLTEQHAEGYRTQVSEFVAAKVAAEKNVEVASET</sequence>
<evidence type="ECO:0000256" key="7">
    <source>
        <dbReference type="ARBA" id="ARBA00023306"/>
    </source>
</evidence>
<dbReference type="InterPro" id="IPR036765">
    <property type="entry name" value="ZipA_FtsZ-bd_C_sf"/>
</dbReference>
<evidence type="ECO:0000256" key="5">
    <source>
        <dbReference type="ARBA" id="ARBA00022989"/>
    </source>
</evidence>
<keyword evidence="1" id="KW-1003">Cell membrane</keyword>
<accession>A0A3B0WIH8</accession>